<organism evidence="3 4">
    <name type="scientific">Hermanssonia centrifuga</name>
    <dbReference type="NCBI Taxonomy" id="98765"/>
    <lineage>
        <taxon>Eukaryota</taxon>
        <taxon>Fungi</taxon>
        <taxon>Dikarya</taxon>
        <taxon>Basidiomycota</taxon>
        <taxon>Agaricomycotina</taxon>
        <taxon>Agaricomycetes</taxon>
        <taxon>Polyporales</taxon>
        <taxon>Meruliaceae</taxon>
        <taxon>Hermanssonia</taxon>
    </lineage>
</organism>
<reference evidence="3 4" key="1">
    <citation type="submission" date="2018-02" db="EMBL/GenBank/DDBJ databases">
        <title>Genome sequence of the basidiomycete white-rot fungus Phlebia centrifuga.</title>
        <authorList>
            <person name="Granchi Z."/>
            <person name="Peng M."/>
            <person name="de Vries R.P."/>
            <person name="Hilden K."/>
            <person name="Makela M.R."/>
            <person name="Grigoriev I."/>
            <person name="Riley R."/>
        </authorList>
    </citation>
    <scope>NUCLEOTIDE SEQUENCE [LARGE SCALE GENOMIC DNA]</scope>
    <source>
        <strain evidence="3 4">FBCC195</strain>
    </source>
</reference>
<feature type="region of interest" description="Disordered" evidence="1">
    <location>
        <begin position="93"/>
        <end position="139"/>
    </location>
</feature>
<keyword evidence="2" id="KW-0812">Transmembrane</keyword>
<protein>
    <submittedName>
        <fullName evidence="3">Uncharacterized protein</fullName>
    </submittedName>
</protein>
<dbReference type="EMBL" id="MLYV02000567">
    <property type="protein sequence ID" value="PSR82980.1"/>
    <property type="molecule type" value="Genomic_DNA"/>
</dbReference>
<dbReference type="OrthoDB" id="10678399at2759"/>
<evidence type="ECO:0000256" key="2">
    <source>
        <dbReference type="SAM" id="Phobius"/>
    </source>
</evidence>
<feature type="compositionally biased region" description="Basic and acidic residues" evidence="1">
    <location>
        <begin position="113"/>
        <end position="123"/>
    </location>
</feature>
<dbReference type="Proteomes" id="UP000186601">
    <property type="component" value="Unassembled WGS sequence"/>
</dbReference>
<accession>A0A2R6P0X9</accession>
<evidence type="ECO:0000313" key="4">
    <source>
        <dbReference type="Proteomes" id="UP000186601"/>
    </source>
</evidence>
<proteinExistence type="predicted"/>
<sequence length="277" mass="29690">MAPTPVTADQSSPAVPHTPGKPISAIVLFYAALSILGLLSFFLAAYFSTKLYLRFRKTLSYFLDSFILKCNLGFAKTPFRSLSSGLHHTAQASAFSGRPSRTTRQHSIGFESSDTRQLAKDDTTSPSPSTSPTTQPLTPASSHWAAAYLHHIRNAEDYAAGIPYVIQAPSPTPTPSPISCPPVCSASVGNIEGIEPPIKIVISSASECSMEADITDILRHYSRDSAGFVARNPSWGLQCANFTGSPLGIFVEGCGDYSQWSNEDGDTFNKHLGVVSN</sequence>
<keyword evidence="2" id="KW-0472">Membrane</keyword>
<keyword evidence="2" id="KW-1133">Transmembrane helix</keyword>
<feature type="compositionally biased region" description="Low complexity" evidence="1">
    <location>
        <begin position="124"/>
        <end position="139"/>
    </location>
</feature>
<evidence type="ECO:0000256" key="1">
    <source>
        <dbReference type="SAM" id="MobiDB-lite"/>
    </source>
</evidence>
<keyword evidence="4" id="KW-1185">Reference proteome</keyword>
<comment type="caution">
    <text evidence="3">The sequence shown here is derived from an EMBL/GenBank/DDBJ whole genome shotgun (WGS) entry which is preliminary data.</text>
</comment>
<gene>
    <name evidence="3" type="ORF">PHLCEN_2v5950</name>
</gene>
<name>A0A2R6P0X9_9APHY</name>
<feature type="transmembrane region" description="Helical" evidence="2">
    <location>
        <begin position="23"/>
        <end position="47"/>
    </location>
</feature>
<evidence type="ECO:0000313" key="3">
    <source>
        <dbReference type="EMBL" id="PSR82980.1"/>
    </source>
</evidence>
<dbReference type="AlphaFoldDB" id="A0A2R6P0X9"/>
<feature type="compositionally biased region" description="Polar residues" evidence="1">
    <location>
        <begin position="93"/>
        <end position="112"/>
    </location>
</feature>